<accession>A0A9X2KL82</accession>
<feature type="domain" description="Beta-lactamase-related" evidence="1">
    <location>
        <begin position="39"/>
        <end position="386"/>
    </location>
</feature>
<dbReference type="SUPFAM" id="SSF56601">
    <property type="entry name" value="beta-lactamase/transpeptidase-like"/>
    <property type="match status" value="1"/>
</dbReference>
<name>A0A9X2KL82_9SPHN</name>
<dbReference type="AlphaFoldDB" id="A0A9X2KL82"/>
<dbReference type="PROSITE" id="PS51318">
    <property type="entry name" value="TAT"/>
    <property type="match status" value="1"/>
</dbReference>
<dbReference type="InterPro" id="IPR012338">
    <property type="entry name" value="Beta-lactam/transpept-like"/>
</dbReference>
<dbReference type="Proteomes" id="UP001139451">
    <property type="component" value="Unassembled WGS sequence"/>
</dbReference>
<dbReference type="EMBL" id="JAMLDX010000005">
    <property type="protein sequence ID" value="MCP3730510.1"/>
    <property type="molecule type" value="Genomic_DNA"/>
</dbReference>
<dbReference type="InterPro" id="IPR006311">
    <property type="entry name" value="TAT_signal"/>
</dbReference>
<sequence length="543" mass="57927">MSGLVDRRGVLALGVGGASALALPGLAQTAAAPLDAAIDEIVRNFMRAFFTPGIGVAIVRKGEAPWLKGYGVRTMDRPGKVDVHTRFGIASNSKAFTAAALAMLVEEKKLGWDDAVTKHLPEFRMADPAVTAMFTVRDLLVHRSGLPLGAGDLMYFPRSSADAAQVIRALQYLKPVRGFRTGYDYDNILYIVAGVLIERLSGLSWRDFVTTRILQPLGMADAVASLELLKTDNVAGRHAKLGPPVRGVGPLKVIQPDESPLVDAGAGINASVTDIAKWLDVQLALGTLPDGKRLWSKEAAAEMWKPQVITSSSDGGTELNPARAVIAGYALGWGVQDFRGRRLISHSGGLSGQVTQTALIPSAGIGVAVFSNTEDGVSGGIRNAILDHLLGVTPAYDWVASYVARNKLAQENAVASMAGGDAAKPPEGKPSLPLASYAGRYRDAWYGDIVVSVKRKQLHIDFVPTPQFASVLEPWGTDSFRTRIKPGAGEDAVVSFEVKDGKVAGVRMKALSPLADFSYDFHHLDFVPVRRGGYAVEPAVILR</sequence>
<dbReference type="PANTHER" id="PTHR46825">
    <property type="entry name" value="D-ALANYL-D-ALANINE-CARBOXYPEPTIDASE/ENDOPEPTIDASE AMPH"/>
    <property type="match status" value="1"/>
</dbReference>
<dbReference type="RefSeq" id="WP_254292638.1">
    <property type="nucleotide sequence ID" value="NZ_JAMLDX010000005.1"/>
</dbReference>
<evidence type="ECO:0000259" key="1">
    <source>
        <dbReference type="Pfam" id="PF00144"/>
    </source>
</evidence>
<dbReference type="Pfam" id="PF00144">
    <property type="entry name" value="Beta-lactamase"/>
    <property type="match status" value="1"/>
</dbReference>
<gene>
    <name evidence="3" type="ORF">M9978_08710</name>
</gene>
<evidence type="ECO:0000313" key="3">
    <source>
        <dbReference type="EMBL" id="MCP3730510.1"/>
    </source>
</evidence>
<dbReference type="InterPro" id="IPR021860">
    <property type="entry name" value="Peptidase_S12_Pab87-rel_C"/>
</dbReference>
<dbReference type="Gene3D" id="2.40.128.600">
    <property type="match status" value="1"/>
</dbReference>
<dbReference type="InterPro" id="IPR001466">
    <property type="entry name" value="Beta-lactam-related"/>
</dbReference>
<proteinExistence type="predicted"/>
<dbReference type="Gene3D" id="3.40.710.10">
    <property type="entry name" value="DD-peptidase/beta-lactamase superfamily"/>
    <property type="match status" value="1"/>
</dbReference>
<dbReference type="PANTHER" id="PTHR46825:SF15">
    <property type="entry name" value="BETA-LACTAMASE-RELATED DOMAIN-CONTAINING PROTEIN"/>
    <property type="match status" value="1"/>
</dbReference>
<keyword evidence="4" id="KW-1185">Reference proteome</keyword>
<feature type="domain" description="Peptidase S12 Pab87-related C-terminal" evidence="2">
    <location>
        <begin position="424"/>
        <end position="526"/>
    </location>
</feature>
<dbReference type="Pfam" id="PF11954">
    <property type="entry name" value="DUF3471"/>
    <property type="match status" value="1"/>
</dbReference>
<reference evidence="3" key="1">
    <citation type="submission" date="2022-05" db="EMBL/GenBank/DDBJ databases">
        <title>Sphingomonas sp. strain MG17 Genome sequencing and assembly.</title>
        <authorList>
            <person name="Kim I."/>
        </authorList>
    </citation>
    <scope>NUCLEOTIDE SEQUENCE</scope>
    <source>
        <strain evidence="3">MG17</strain>
    </source>
</reference>
<dbReference type="GO" id="GO:0016787">
    <property type="term" value="F:hydrolase activity"/>
    <property type="evidence" value="ECO:0007669"/>
    <property type="project" value="UniProtKB-KW"/>
</dbReference>
<comment type="caution">
    <text evidence="3">The sequence shown here is derived from an EMBL/GenBank/DDBJ whole genome shotgun (WGS) entry which is preliminary data.</text>
</comment>
<evidence type="ECO:0000259" key="2">
    <source>
        <dbReference type="Pfam" id="PF11954"/>
    </source>
</evidence>
<protein>
    <submittedName>
        <fullName evidence="3">Serine hydrolase</fullName>
    </submittedName>
</protein>
<dbReference type="InterPro" id="IPR050491">
    <property type="entry name" value="AmpC-like"/>
</dbReference>
<organism evidence="3 4">
    <name type="scientific">Sphingomonas tagetis</name>
    <dbReference type="NCBI Taxonomy" id="2949092"/>
    <lineage>
        <taxon>Bacteria</taxon>
        <taxon>Pseudomonadati</taxon>
        <taxon>Pseudomonadota</taxon>
        <taxon>Alphaproteobacteria</taxon>
        <taxon>Sphingomonadales</taxon>
        <taxon>Sphingomonadaceae</taxon>
        <taxon>Sphingomonas</taxon>
    </lineage>
</organism>
<evidence type="ECO:0000313" key="4">
    <source>
        <dbReference type="Proteomes" id="UP001139451"/>
    </source>
</evidence>
<keyword evidence="3" id="KW-0378">Hydrolase</keyword>